<keyword evidence="7" id="KW-0645">Protease</keyword>
<name>A0A3A4N6N9_ABYX5</name>
<dbReference type="Pfam" id="PF10502">
    <property type="entry name" value="Peptidase_S26"/>
    <property type="match status" value="1"/>
</dbReference>
<evidence type="ECO:0000256" key="7">
    <source>
        <dbReference type="RuleBase" id="RU362042"/>
    </source>
</evidence>
<dbReference type="PROSITE" id="PS00761">
    <property type="entry name" value="SPASE_I_3"/>
    <property type="match status" value="1"/>
</dbReference>
<keyword evidence="5 7" id="KW-0378">Hydrolase</keyword>
<evidence type="ECO:0000256" key="5">
    <source>
        <dbReference type="ARBA" id="ARBA00022801"/>
    </source>
</evidence>
<dbReference type="GO" id="GO:0016020">
    <property type="term" value="C:membrane"/>
    <property type="evidence" value="ECO:0007669"/>
    <property type="project" value="UniProtKB-SubCell"/>
</dbReference>
<dbReference type="InterPro" id="IPR019758">
    <property type="entry name" value="Pept_S26A_signal_pept_1_CS"/>
</dbReference>
<comment type="subcellular location">
    <subcellularLocation>
        <location evidence="7">Membrane</location>
        <topology evidence="7">Single-pass type II membrane protein</topology>
    </subcellularLocation>
</comment>
<feature type="active site" evidence="6">
    <location>
        <position position="53"/>
    </location>
</feature>
<organism evidence="9 10">
    <name type="scientific">Abyssobacteria bacterium (strain SURF_5)</name>
    <dbReference type="NCBI Taxonomy" id="2093360"/>
    <lineage>
        <taxon>Bacteria</taxon>
        <taxon>Pseudomonadati</taxon>
        <taxon>Candidatus Hydrogenedentota</taxon>
        <taxon>Candidatus Abyssobacteria</taxon>
    </lineage>
</organism>
<dbReference type="InterPro" id="IPR036286">
    <property type="entry name" value="LexA/Signal_pep-like_sf"/>
</dbReference>
<evidence type="ECO:0000313" key="10">
    <source>
        <dbReference type="Proteomes" id="UP000265882"/>
    </source>
</evidence>
<dbReference type="PANTHER" id="PTHR43390:SF1">
    <property type="entry name" value="CHLOROPLAST PROCESSING PEPTIDASE"/>
    <property type="match status" value="1"/>
</dbReference>
<dbReference type="PANTHER" id="PTHR43390">
    <property type="entry name" value="SIGNAL PEPTIDASE I"/>
    <property type="match status" value="1"/>
</dbReference>
<evidence type="ECO:0000256" key="6">
    <source>
        <dbReference type="PIRSR" id="PIRSR600223-1"/>
    </source>
</evidence>
<evidence type="ECO:0000313" key="9">
    <source>
        <dbReference type="EMBL" id="RJP17458.1"/>
    </source>
</evidence>
<dbReference type="AlphaFoldDB" id="A0A3A4N6N9"/>
<feature type="domain" description="Peptidase S26" evidence="8">
    <location>
        <begin position="22"/>
        <end position="220"/>
    </location>
</feature>
<evidence type="ECO:0000256" key="1">
    <source>
        <dbReference type="ARBA" id="ARBA00000677"/>
    </source>
</evidence>
<dbReference type="Gene3D" id="2.10.109.10">
    <property type="entry name" value="Umud Fragment, subunit A"/>
    <property type="match status" value="1"/>
</dbReference>
<dbReference type="NCBIfam" id="TIGR02227">
    <property type="entry name" value="sigpep_I_bact"/>
    <property type="match status" value="2"/>
</dbReference>
<dbReference type="GO" id="GO:0004252">
    <property type="term" value="F:serine-type endopeptidase activity"/>
    <property type="evidence" value="ECO:0007669"/>
    <property type="project" value="InterPro"/>
</dbReference>
<evidence type="ECO:0000259" key="8">
    <source>
        <dbReference type="Pfam" id="PF10502"/>
    </source>
</evidence>
<dbReference type="SUPFAM" id="SSF51306">
    <property type="entry name" value="LexA/Signal peptidase"/>
    <property type="match status" value="1"/>
</dbReference>
<dbReference type="InterPro" id="IPR000223">
    <property type="entry name" value="Pept_S26A_signal_pept_1"/>
</dbReference>
<reference evidence="9 10" key="1">
    <citation type="journal article" date="2017" name="ISME J.">
        <title>Energy and carbon metabolisms in a deep terrestrial subsurface fluid microbial community.</title>
        <authorList>
            <person name="Momper L."/>
            <person name="Jungbluth S.P."/>
            <person name="Lee M.D."/>
            <person name="Amend J.P."/>
        </authorList>
    </citation>
    <scope>NUCLEOTIDE SEQUENCE [LARGE SCALE GENOMIC DNA]</scope>
    <source>
        <strain evidence="9">SURF_5</strain>
    </source>
</reference>
<feature type="transmembrane region" description="Helical" evidence="7">
    <location>
        <begin position="28"/>
        <end position="47"/>
    </location>
</feature>
<dbReference type="InterPro" id="IPR019533">
    <property type="entry name" value="Peptidase_S26"/>
</dbReference>
<keyword evidence="7" id="KW-1133">Transmembrane helix</keyword>
<dbReference type="InterPro" id="IPR019757">
    <property type="entry name" value="Pept_S26A_signal_pept_1_Lys-AS"/>
</dbReference>
<dbReference type="GO" id="GO:0009003">
    <property type="term" value="F:signal peptidase activity"/>
    <property type="evidence" value="ECO:0007669"/>
    <property type="project" value="UniProtKB-EC"/>
</dbReference>
<dbReference type="EC" id="3.4.21.89" evidence="3 7"/>
<evidence type="ECO:0000256" key="4">
    <source>
        <dbReference type="ARBA" id="ARBA00019232"/>
    </source>
</evidence>
<accession>A0A3A4N6N9</accession>
<proteinExistence type="inferred from homology"/>
<protein>
    <recommendedName>
        <fullName evidence="4 7">Signal peptidase I</fullName>
        <ecNumber evidence="3 7">3.4.21.89</ecNumber>
    </recommendedName>
</protein>
<dbReference type="PROSITE" id="PS00760">
    <property type="entry name" value="SPASE_I_2"/>
    <property type="match status" value="1"/>
</dbReference>
<keyword evidence="7" id="KW-0812">Transmembrane</keyword>
<dbReference type="GO" id="GO:0006465">
    <property type="term" value="P:signal peptide processing"/>
    <property type="evidence" value="ECO:0007669"/>
    <property type="project" value="InterPro"/>
</dbReference>
<gene>
    <name evidence="9" type="primary">lepB</name>
    <name evidence="9" type="ORF">C4520_16915</name>
</gene>
<comment type="catalytic activity">
    <reaction evidence="1 7">
        <text>Cleavage of hydrophobic, N-terminal signal or leader sequences from secreted and periplasmic proteins.</text>
        <dbReference type="EC" id="3.4.21.89"/>
    </reaction>
</comment>
<keyword evidence="7" id="KW-0472">Membrane</keyword>
<dbReference type="CDD" id="cd06530">
    <property type="entry name" value="S26_SPase_I"/>
    <property type="match status" value="1"/>
</dbReference>
<comment type="similarity">
    <text evidence="2 7">Belongs to the peptidase S26 family.</text>
</comment>
<dbReference type="Proteomes" id="UP000265882">
    <property type="component" value="Unassembled WGS sequence"/>
</dbReference>
<sequence length="229" mass="25710">MSKAVSDVKEKVEAENQRESLLWEWTKTIIYAVVLALFIRTFFLQTFKIPTGSMEPTLRGAMNYGHGDKIIVLKFIYGLRIPFSDERILPLSDPKRGDVVVFETKGIEGLDQRKDFIKRIVAVGGDHVQIVSDDPNWNPAFDSLIEGGGHIYINGERLEEPASVADRVYFPAGAFGEGGVTVPPDSYFMLGDNSLNSRDSRYWGFVPRENILGKAVAIYWPPKRLGLID</sequence>
<dbReference type="PRINTS" id="PR00727">
    <property type="entry name" value="LEADERPTASE"/>
</dbReference>
<feature type="active site" evidence="6">
    <location>
        <position position="118"/>
    </location>
</feature>
<comment type="caution">
    <text evidence="9">The sequence shown here is derived from an EMBL/GenBank/DDBJ whole genome shotgun (WGS) entry which is preliminary data.</text>
</comment>
<evidence type="ECO:0000256" key="2">
    <source>
        <dbReference type="ARBA" id="ARBA00009370"/>
    </source>
</evidence>
<evidence type="ECO:0000256" key="3">
    <source>
        <dbReference type="ARBA" id="ARBA00013208"/>
    </source>
</evidence>
<dbReference type="EMBL" id="QZKU01000115">
    <property type="protein sequence ID" value="RJP17458.1"/>
    <property type="molecule type" value="Genomic_DNA"/>
</dbReference>